<accession>A0A1X7T6E9</accession>
<feature type="repeat" description="ANK" evidence="3">
    <location>
        <begin position="651"/>
        <end position="673"/>
    </location>
</feature>
<feature type="repeat" description="ANK" evidence="3">
    <location>
        <begin position="717"/>
        <end position="740"/>
    </location>
</feature>
<proteinExistence type="predicted"/>
<evidence type="ECO:0000256" key="3">
    <source>
        <dbReference type="PROSITE-ProRule" id="PRU00023"/>
    </source>
</evidence>
<dbReference type="EnsemblMetazoa" id="Aqu2.1.09959_001">
    <property type="protein sequence ID" value="Aqu2.1.09959_001"/>
    <property type="gene ID" value="Aqu2.1.09959"/>
</dbReference>
<evidence type="ECO:0000313" key="4">
    <source>
        <dbReference type="EnsemblMetazoa" id="Aqu2.1.09959_001"/>
    </source>
</evidence>
<protein>
    <submittedName>
        <fullName evidence="4">Uncharacterized protein</fullName>
    </submittedName>
</protein>
<dbReference type="Pfam" id="PF13637">
    <property type="entry name" value="Ank_4"/>
    <property type="match status" value="1"/>
</dbReference>
<name>A0A1X7T6E9_AMPQE</name>
<dbReference type="OrthoDB" id="194358at2759"/>
<sequence>MVGLSQWRAAIGLWHCRLSSSYGGTGSRGKPLDWMNDDWAAGAAAGICGLKFSWLVGCSCFLLLILLLSGDVELNPGPITVEQVCKLIEKSLRMHSDELEKALNYTKEAIAQIFAVSQSAPLTVSGIIDEFVTDLYSMQDVSQLMDRYKLFLDSNLFQGEACQDIHGQLAAEWFRIKHQLEEVSVDFPCKAVSSDTASKIQEQSRTVPGQHHLSISLQEKISQWEPTFPGSNIGLSVEKEHDALKKNLANICITLARNVDVISPLNDCLFSLECIPEAVHIAVQNTCLSPYDRANKLVSSLLSILKTHSNPGSIFLSFITSLKKVGLTVISDRLSNDHNVPLLIQFHSDIHEVSSKESKDLAVHDSQVSIKRAQNEVTVRISSEKIREILVESTSAKEIKTMCIYVEEYLGITGLYNIKSVHRLFNKIKPHYSFLNCHLVDEIAGIFLPGKCDVQIKLRNYMEKLNSFEKSSSLQHIIGIIKETIEPTHDSTEVVFKLDRTLGPLILATFKKVIYYIFSDNSRVLSHIRIEEGSIYIKYSAPIAQFELLIRKASSKIKFMHQIGIIEMRIGNHVILSFDESISFEKFLLDAAQSGSLMELQMELLLQLQINIDYRNEGGMTALMIACYNIHHQVVELLLKGGADVNIQDNNGWTALMIASTNGHFQIVELLLKSADVNIQNTDGVTVLMLVSQCGHYQVLELLLENGADDVNIQNNNGWTALMIASQNGHHQVVELLLKK</sequence>
<reference evidence="4" key="1">
    <citation type="submission" date="2017-05" db="UniProtKB">
        <authorList>
            <consortium name="EnsemblMetazoa"/>
        </authorList>
    </citation>
    <scope>IDENTIFICATION</scope>
</reference>
<feature type="repeat" description="ANK" evidence="3">
    <location>
        <begin position="683"/>
        <end position="709"/>
    </location>
</feature>
<keyword evidence="1" id="KW-0677">Repeat</keyword>
<dbReference type="eggNOG" id="KOG0504">
    <property type="taxonomic scope" value="Eukaryota"/>
</dbReference>
<evidence type="ECO:0000256" key="2">
    <source>
        <dbReference type="ARBA" id="ARBA00023043"/>
    </source>
</evidence>
<dbReference type="PROSITE" id="PS50297">
    <property type="entry name" value="ANK_REP_REGION"/>
    <property type="match status" value="4"/>
</dbReference>
<feature type="repeat" description="ANK" evidence="3">
    <location>
        <begin position="618"/>
        <end position="650"/>
    </location>
</feature>
<dbReference type="InterPro" id="IPR002110">
    <property type="entry name" value="Ankyrin_rpt"/>
</dbReference>
<dbReference type="PROSITE" id="PS50088">
    <property type="entry name" value="ANK_REPEAT"/>
    <property type="match status" value="4"/>
</dbReference>
<dbReference type="PANTHER" id="PTHR24198">
    <property type="entry name" value="ANKYRIN REPEAT AND PROTEIN KINASE DOMAIN-CONTAINING PROTEIN"/>
    <property type="match status" value="1"/>
</dbReference>
<dbReference type="SMART" id="SM00248">
    <property type="entry name" value="ANK"/>
    <property type="match status" value="4"/>
</dbReference>
<organism evidence="4">
    <name type="scientific">Amphimedon queenslandica</name>
    <name type="common">Sponge</name>
    <dbReference type="NCBI Taxonomy" id="400682"/>
    <lineage>
        <taxon>Eukaryota</taxon>
        <taxon>Metazoa</taxon>
        <taxon>Porifera</taxon>
        <taxon>Demospongiae</taxon>
        <taxon>Heteroscleromorpha</taxon>
        <taxon>Haplosclerida</taxon>
        <taxon>Niphatidae</taxon>
        <taxon>Amphimedon</taxon>
    </lineage>
</organism>
<dbReference type="AlphaFoldDB" id="A0A1X7T6E9"/>
<evidence type="ECO:0000256" key="1">
    <source>
        <dbReference type="ARBA" id="ARBA00022737"/>
    </source>
</evidence>
<dbReference type="InParanoid" id="A0A1X7T6E9"/>
<dbReference type="SUPFAM" id="SSF48403">
    <property type="entry name" value="Ankyrin repeat"/>
    <property type="match status" value="1"/>
</dbReference>
<dbReference type="PANTHER" id="PTHR24198:SF165">
    <property type="entry name" value="ANKYRIN REPEAT-CONTAINING PROTEIN-RELATED"/>
    <property type="match status" value="1"/>
</dbReference>
<dbReference type="Pfam" id="PF12796">
    <property type="entry name" value="Ank_2"/>
    <property type="match status" value="1"/>
</dbReference>
<keyword evidence="2 3" id="KW-0040">ANK repeat</keyword>
<dbReference type="InterPro" id="IPR036770">
    <property type="entry name" value="Ankyrin_rpt-contain_sf"/>
</dbReference>
<dbReference type="Gene3D" id="1.25.40.20">
    <property type="entry name" value="Ankyrin repeat-containing domain"/>
    <property type="match status" value="2"/>
</dbReference>